<organism evidence="10 11">
    <name type="scientific">Actinomycetospora atypica</name>
    <dbReference type="NCBI Taxonomy" id="1290095"/>
    <lineage>
        <taxon>Bacteria</taxon>
        <taxon>Bacillati</taxon>
        <taxon>Actinomycetota</taxon>
        <taxon>Actinomycetes</taxon>
        <taxon>Pseudonocardiales</taxon>
        <taxon>Pseudonocardiaceae</taxon>
        <taxon>Actinomycetospora</taxon>
    </lineage>
</organism>
<comment type="caution">
    <text evidence="10">The sequence shown here is derived from an EMBL/GenBank/DDBJ whole genome shotgun (WGS) entry which is preliminary data.</text>
</comment>
<feature type="transmembrane region" description="Helical" evidence="9">
    <location>
        <begin position="103"/>
        <end position="121"/>
    </location>
</feature>
<feature type="transmembrane region" description="Helical" evidence="9">
    <location>
        <begin position="368"/>
        <end position="399"/>
    </location>
</feature>
<sequence>MTETTRPTESADEPRGATPDGRSPKAGGGRGHHPSVAQPHLDTEGPIAEAEASASRSSTAQEPLGPLGPPLNRRSPFLIGLSAALGVAAVIALVQLVPAAADVLILIGVALFVALGLEPAVSRLARRGLRRGLAVTLVCVGFVVIVGGFLAVAVPPMIEQAAGFLARTPQYLQLLGDRSSIIGQLDARFGLQQHLQQALADNSSTLISGVLGVGLAVLGWLGDTVVVVVLTVYFLAALPGMRRAAYRLAPASRRPRTVLIGDAICVRFGGYVLGNVVMSVIAGVVTFVWLLVAGVPYALSLAVLVALLDLIPAVGFVIGGVLITLVALTVSWPVALATLGFFVVYNLLEEYLLTPKIMGRTVEVPAVLTVVAVLVGGALLGVVGAVVAIPVAAAVLLVVQEIVFPRLDRS</sequence>
<evidence type="ECO:0000256" key="2">
    <source>
        <dbReference type="ARBA" id="ARBA00009773"/>
    </source>
</evidence>
<evidence type="ECO:0000313" key="11">
    <source>
        <dbReference type="Proteomes" id="UP001595947"/>
    </source>
</evidence>
<feature type="transmembrane region" description="Helical" evidence="9">
    <location>
        <begin position="77"/>
        <end position="97"/>
    </location>
</feature>
<keyword evidence="5 9" id="KW-0812">Transmembrane</keyword>
<keyword evidence="6 9" id="KW-1133">Transmembrane helix</keyword>
<dbReference type="EMBL" id="JBHSIV010000012">
    <property type="protein sequence ID" value="MFC5063234.1"/>
    <property type="molecule type" value="Genomic_DNA"/>
</dbReference>
<evidence type="ECO:0000256" key="4">
    <source>
        <dbReference type="ARBA" id="ARBA00022475"/>
    </source>
</evidence>
<protein>
    <submittedName>
        <fullName evidence="10">AI-2E family transporter</fullName>
    </submittedName>
</protein>
<feature type="region of interest" description="Disordered" evidence="8">
    <location>
        <begin position="1"/>
        <end position="67"/>
    </location>
</feature>
<evidence type="ECO:0000256" key="6">
    <source>
        <dbReference type="ARBA" id="ARBA00022989"/>
    </source>
</evidence>
<keyword evidence="4" id="KW-1003">Cell membrane</keyword>
<evidence type="ECO:0000256" key="7">
    <source>
        <dbReference type="ARBA" id="ARBA00023136"/>
    </source>
</evidence>
<dbReference type="InterPro" id="IPR002549">
    <property type="entry name" value="AI-2E-like"/>
</dbReference>
<name>A0ABV9YMA7_9PSEU</name>
<feature type="transmembrane region" description="Helical" evidence="9">
    <location>
        <begin position="133"/>
        <end position="154"/>
    </location>
</feature>
<evidence type="ECO:0000256" key="3">
    <source>
        <dbReference type="ARBA" id="ARBA00022448"/>
    </source>
</evidence>
<evidence type="ECO:0000313" key="10">
    <source>
        <dbReference type="EMBL" id="MFC5063234.1"/>
    </source>
</evidence>
<evidence type="ECO:0000256" key="5">
    <source>
        <dbReference type="ARBA" id="ARBA00022692"/>
    </source>
</evidence>
<evidence type="ECO:0000256" key="8">
    <source>
        <dbReference type="SAM" id="MobiDB-lite"/>
    </source>
</evidence>
<reference evidence="11" key="1">
    <citation type="journal article" date="2019" name="Int. J. Syst. Evol. Microbiol.">
        <title>The Global Catalogue of Microorganisms (GCM) 10K type strain sequencing project: providing services to taxonomists for standard genome sequencing and annotation.</title>
        <authorList>
            <consortium name="The Broad Institute Genomics Platform"/>
            <consortium name="The Broad Institute Genome Sequencing Center for Infectious Disease"/>
            <person name="Wu L."/>
            <person name="Ma J."/>
        </authorList>
    </citation>
    <scope>NUCLEOTIDE SEQUENCE [LARGE SCALE GENOMIC DNA]</scope>
    <source>
        <strain evidence="11">CGMCC 4.7093</strain>
    </source>
</reference>
<comment type="subcellular location">
    <subcellularLocation>
        <location evidence="1">Cell membrane</location>
        <topology evidence="1">Multi-pass membrane protein</topology>
    </subcellularLocation>
</comment>
<proteinExistence type="inferred from homology"/>
<keyword evidence="11" id="KW-1185">Reference proteome</keyword>
<dbReference type="Proteomes" id="UP001595947">
    <property type="component" value="Unassembled WGS sequence"/>
</dbReference>
<feature type="transmembrane region" description="Helical" evidence="9">
    <location>
        <begin position="210"/>
        <end position="236"/>
    </location>
</feature>
<keyword evidence="3" id="KW-0813">Transport</keyword>
<accession>A0ABV9YMA7</accession>
<feature type="compositionally biased region" description="Low complexity" evidence="8">
    <location>
        <begin position="48"/>
        <end position="58"/>
    </location>
</feature>
<evidence type="ECO:0000256" key="9">
    <source>
        <dbReference type="SAM" id="Phobius"/>
    </source>
</evidence>
<dbReference type="PANTHER" id="PTHR21716:SF53">
    <property type="entry name" value="PERMEASE PERM-RELATED"/>
    <property type="match status" value="1"/>
</dbReference>
<feature type="transmembrane region" description="Helical" evidence="9">
    <location>
        <begin position="315"/>
        <end position="348"/>
    </location>
</feature>
<dbReference type="PANTHER" id="PTHR21716">
    <property type="entry name" value="TRANSMEMBRANE PROTEIN"/>
    <property type="match status" value="1"/>
</dbReference>
<evidence type="ECO:0000256" key="1">
    <source>
        <dbReference type="ARBA" id="ARBA00004651"/>
    </source>
</evidence>
<dbReference type="Pfam" id="PF01594">
    <property type="entry name" value="AI-2E_transport"/>
    <property type="match status" value="1"/>
</dbReference>
<keyword evidence="7 9" id="KW-0472">Membrane</keyword>
<gene>
    <name evidence="10" type="ORF">ACFPBZ_13525</name>
</gene>
<feature type="transmembrane region" description="Helical" evidence="9">
    <location>
        <begin position="287"/>
        <end position="308"/>
    </location>
</feature>
<comment type="similarity">
    <text evidence="2">Belongs to the autoinducer-2 exporter (AI-2E) (TC 2.A.86) family.</text>
</comment>